<dbReference type="EMBL" id="JAYMYQ010000004">
    <property type="protein sequence ID" value="KAK7338726.1"/>
    <property type="molecule type" value="Genomic_DNA"/>
</dbReference>
<gene>
    <name evidence="1" type="ORF">VNO77_19356</name>
</gene>
<proteinExistence type="predicted"/>
<dbReference type="Proteomes" id="UP001367508">
    <property type="component" value="Unassembled WGS sequence"/>
</dbReference>
<comment type="caution">
    <text evidence="1">The sequence shown here is derived from an EMBL/GenBank/DDBJ whole genome shotgun (WGS) entry which is preliminary data.</text>
</comment>
<evidence type="ECO:0000313" key="2">
    <source>
        <dbReference type="Proteomes" id="UP001367508"/>
    </source>
</evidence>
<name>A0AAN9LN75_CANGL</name>
<keyword evidence="2" id="KW-1185">Reference proteome</keyword>
<organism evidence="1 2">
    <name type="scientific">Canavalia gladiata</name>
    <name type="common">Sword bean</name>
    <name type="synonym">Dolichos gladiatus</name>
    <dbReference type="NCBI Taxonomy" id="3824"/>
    <lineage>
        <taxon>Eukaryota</taxon>
        <taxon>Viridiplantae</taxon>
        <taxon>Streptophyta</taxon>
        <taxon>Embryophyta</taxon>
        <taxon>Tracheophyta</taxon>
        <taxon>Spermatophyta</taxon>
        <taxon>Magnoliopsida</taxon>
        <taxon>eudicotyledons</taxon>
        <taxon>Gunneridae</taxon>
        <taxon>Pentapetalae</taxon>
        <taxon>rosids</taxon>
        <taxon>fabids</taxon>
        <taxon>Fabales</taxon>
        <taxon>Fabaceae</taxon>
        <taxon>Papilionoideae</taxon>
        <taxon>50 kb inversion clade</taxon>
        <taxon>NPAAA clade</taxon>
        <taxon>indigoferoid/millettioid clade</taxon>
        <taxon>Phaseoleae</taxon>
        <taxon>Canavalia</taxon>
    </lineage>
</organism>
<accession>A0AAN9LN75</accession>
<reference evidence="1 2" key="1">
    <citation type="submission" date="2024-01" db="EMBL/GenBank/DDBJ databases">
        <title>The genomes of 5 underutilized Papilionoideae crops provide insights into root nodulation and disease resistanc.</title>
        <authorList>
            <person name="Jiang F."/>
        </authorList>
    </citation>
    <scope>NUCLEOTIDE SEQUENCE [LARGE SCALE GENOMIC DNA]</scope>
    <source>
        <strain evidence="1">LVBAO_FW01</strain>
        <tissue evidence="1">Leaves</tissue>
    </source>
</reference>
<sequence>MISTLELLSFKDPALYLALRFNPGLEALISWKTEPLLLKEILVPWREVRDKSNSNRSVGYRSWSHLGHKRYWIDYLKSFQFYELGMTIKGFRSLGSEHRYLVVFGYEHQQQLT</sequence>
<evidence type="ECO:0000313" key="1">
    <source>
        <dbReference type="EMBL" id="KAK7338726.1"/>
    </source>
</evidence>
<protein>
    <submittedName>
        <fullName evidence="1">Uncharacterized protein</fullName>
    </submittedName>
</protein>
<dbReference type="AlphaFoldDB" id="A0AAN9LN75"/>